<organism evidence="1 2">
    <name type="scientific">Nannocystis pusilla</name>
    <dbReference type="NCBI Taxonomy" id="889268"/>
    <lineage>
        <taxon>Bacteria</taxon>
        <taxon>Pseudomonadati</taxon>
        <taxon>Myxococcota</taxon>
        <taxon>Polyangia</taxon>
        <taxon>Nannocystales</taxon>
        <taxon>Nannocystaceae</taxon>
        <taxon>Nannocystis</taxon>
    </lineage>
</organism>
<dbReference type="AlphaFoldDB" id="A0A9X3J1M6"/>
<proteinExistence type="predicted"/>
<reference evidence="1" key="1">
    <citation type="submission" date="2022-11" db="EMBL/GenBank/DDBJ databases">
        <title>Minimal conservation of predation-associated metabolite biosynthetic gene clusters underscores biosynthetic potential of Myxococcota including descriptions for ten novel species: Archangium lansinium sp. nov., Myxococcus landrumus sp. nov., Nannocystis bai.</title>
        <authorList>
            <person name="Ahearne A."/>
            <person name="Stevens C."/>
            <person name="Phillips K."/>
        </authorList>
    </citation>
    <scope>NUCLEOTIDE SEQUENCE</scope>
    <source>
        <strain evidence="1">Na p29</strain>
    </source>
</reference>
<name>A0A9X3J1M6_9BACT</name>
<evidence type="ECO:0000313" key="1">
    <source>
        <dbReference type="EMBL" id="MCY1010874.1"/>
    </source>
</evidence>
<comment type="caution">
    <text evidence="1">The sequence shown here is derived from an EMBL/GenBank/DDBJ whole genome shotgun (WGS) entry which is preliminary data.</text>
</comment>
<keyword evidence="2" id="KW-1185">Reference proteome</keyword>
<sequence>MSRRRLRAGLLGVASVLACGIEELGEPEPRAPATPLSVSGQFMRAQLVSP</sequence>
<accession>A0A9X3J1M6</accession>
<protein>
    <submittedName>
        <fullName evidence="1">Uncharacterized protein</fullName>
    </submittedName>
</protein>
<dbReference type="PROSITE" id="PS51257">
    <property type="entry name" value="PROKAR_LIPOPROTEIN"/>
    <property type="match status" value="1"/>
</dbReference>
<dbReference type="RefSeq" id="WP_267774000.1">
    <property type="nucleotide sequence ID" value="NZ_JAPNKE010000002.1"/>
</dbReference>
<dbReference type="Proteomes" id="UP001150924">
    <property type="component" value="Unassembled WGS sequence"/>
</dbReference>
<evidence type="ECO:0000313" key="2">
    <source>
        <dbReference type="Proteomes" id="UP001150924"/>
    </source>
</evidence>
<gene>
    <name evidence="1" type="ORF">OV079_35980</name>
</gene>
<dbReference type="EMBL" id="JAPNKE010000002">
    <property type="protein sequence ID" value="MCY1010874.1"/>
    <property type="molecule type" value="Genomic_DNA"/>
</dbReference>